<accession>A0A0F7VSZ4</accession>
<evidence type="ECO:0000256" key="1">
    <source>
        <dbReference type="SAM" id="MobiDB-lite"/>
    </source>
</evidence>
<feature type="compositionally biased region" description="Basic residues" evidence="1">
    <location>
        <begin position="16"/>
        <end position="25"/>
    </location>
</feature>
<organism evidence="2 3">
    <name type="scientific">Streptomyces leeuwenhoekii</name>
    <dbReference type="NCBI Taxonomy" id="1437453"/>
    <lineage>
        <taxon>Bacteria</taxon>
        <taxon>Bacillati</taxon>
        <taxon>Actinomycetota</taxon>
        <taxon>Actinomycetes</taxon>
        <taxon>Kitasatosporales</taxon>
        <taxon>Streptomycetaceae</taxon>
        <taxon>Streptomyces</taxon>
    </lineage>
</organism>
<dbReference type="AlphaFoldDB" id="A0A0F7VSZ4"/>
<evidence type="ECO:0000313" key="3">
    <source>
        <dbReference type="Proteomes" id="UP000035016"/>
    </source>
</evidence>
<feature type="compositionally biased region" description="Basic and acidic residues" evidence="1">
    <location>
        <begin position="29"/>
        <end position="39"/>
    </location>
</feature>
<protein>
    <submittedName>
        <fullName evidence="2">Uncharacterized protein</fullName>
    </submittedName>
</protein>
<dbReference type="EMBL" id="LN831790">
    <property type="protein sequence ID" value="CQR62805.1"/>
    <property type="molecule type" value="Genomic_DNA"/>
</dbReference>
<gene>
    <name evidence="2" type="primary">sle_33440</name>
</gene>
<name>A0A0F7VSZ4_STRLW</name>
<dbReference type="Proteomes" id="UP000035016">
    <property type="component" value="Chromosome Chromosome"/>
</dbReference>
<feature type="compositionally biased region" description="Basic and acidic residues" evidence="1">
    <location>
        <begin position="52"/>
        <end position="96"/>
    </location>
</feature>
<reference evidence="2 3" key="1">
    <citation type="submission" date="2015-02" db="EMBL/GenBank/DDBJ databases">
        <authorList>
            <person name="Gomez-Escribano P.J."/>
        </authorList>
    </citation>
    <scope>NUCLEOTIDE SEQUENCE [LARGE SCALE GENOMIC DNA]</scope>
    <source>
        <strain evidence="3">C34 (DSM 42122 / NRRL B-24963)</strain>
    </source>
</reference>
<proteinExistence type="predicted"/>
<feature type="region of interest" description="Disordered" evidence="1">
    <location>
        <begin position="1"/>
        <end position="96"/>
    </location>
</feature>
<dbReference type="KEGG" id="sle:sle_33440"/>
<evidence type="ECO:0000313" key="2">
    <source>
        <dbReference type="EMBL" id="CQR62805.1"/>
    </source>
</evidence>
<sequence>MEQRVPGPQWADRRPRVPRARRAPPHPHVLRDRRDDSRDSAMTQPSDSLDPWTDRLRTLSPDISREDASRFVHDLYQRAQTDRDQERSDADYEREE</sequence>